<protein>
    <submittedName>
        <fullName evidence="1">Uncharacterized protein</fullName>
    </submittedName>
</protein>
<accession>A0A109J1T1</accession>
<organism evidence="1 2">
    <name type="scientific">Rhizobium altiplani</name>
    <dbReference type="NCBI Taxonomy" id="1864509"/>
    <lineage>
        <taxon>Bacteria</taxon>
        <taxon>Pseudomonadati</taxon>
        <taxon>Pseudomonadota</taxon>
        <taxon>Alphaproteobacteria</taxon>
        <taxon>Hyphomicrobiales</taxon>
        <taxon>Rhizobiaceae</taxon>
        <taxon>Rhizobium/Agrobacterium group</taxon>
        <taxon>Rhizobium</taxon>
    </lineage>
</organism>
<name>A0A109J1T1_9HYPH</name>
<keyword evidence="2" id="KW-1185">Reference proteome</keyword>
<comment type="caution">
    <text evidence="1">The sequence shown here is derived from an EMBL/GenBank/DDBJ whole genome shotgun (WGS) entry which is preliminary data.</text>
</comment>
<evidence type="ECO:0000313" key="2">
    <source>
        <dbReference type="Proteomes" id="UP000068164"/>
    </source>
</evidence>
<evidence type="ECO:0000313" key="1">
    <source>
        <dbReference type="EMBL" id="KWV40781.1"/>
    </source>
</evidence>
<proteinExistence type="predicted"/>
<gene>
    <name evidence="1" type="ORF">AS026_24990</name>
</gene>
<reference evidence="1 2" key="1">
    <citation type="submission" date="2015-11" db="EMBL/GenBank/DDBJ databases">
        <title>Draft Genome Sequence of the Strain BR 10423 (Rhizobium sp.) isolated from nodules of Mimosa pudica.</title>
        <authorList>
            <person name="Barauna A.C."/>
            <person name="Zilli J.E."/>
            <person name="Simoes-Araujo J.L."/>
            <person name="Reis V.M."/>
            <person name="James E.K."/>
            <person name="Reis F.B.Jr."/>
            <person name="Rouws L.F."/>
            <person name="Passos S.R."/>
            <person name="Gois S.R."/>
        </authorList>
    </citation>
    <scope>NUCLEOTIDE SEQUENCE [LARGE SCALE GENOMIC DNA]</scope>
    <source>
        <strain evidence="1 2">BR10423</strain>
    </source>
</reference>
<sequence>MAELTSCSRLDNGVSASHTFAIRSNYLELLHEANTRGFQDGIRMLMHRSAAGRRPFVSTRLCLSFYPPSAIITYESPTTLGRRRILDIAVAPAIGAAAVAPFLDDALSKLSYSAKVGHDLS</sequence>
<dbReference type="AlphaFoldDB" id="A0A109J1T1"/>
<dbReference type="EMBL" id="LNCD01000145">
    <property type="protein sequence ID" value="KWV40781.1"/>
    <property type="molecule type" value="Genomic_DNA"/>
</dbReference>
<dbReference type="Proteomes" id="UP000068164">
    <property type="component" value="Unassembled WGS sequence"/>
</dbReference>